<dbReference type="SUPFAM" id="SSF55681">
    <property type="entry name" value="Class II aaRS and biotin synthetases"/>
    <property type="match status" value="1"/>
</dbReference>
<dbReference type="PROSITE" id="PS51733">
    <property type="entry name" value="BPL_LPL_CATALYTIC"/>
    <property type="match status" value="1"/>
</dbReference>
<dbReference type="AlphaFoldDB" id="A0A2I1KUM5"/>
<evidence type="ECO:0000313" key="4">
    <source>
        <dbReference type="Proteomes" id="UP000234778"/>
    </source>
</evidence>
<dbReference type="GO" id="GO:0005737">
    <property type="term" value="C:cytoplasm"/>
    <property type="evidence" value="ECO:0007669"/>
    <property type="project" value="TreeGrafter"/>
</dbReference>
<dbReference type="Gene3D" id="3.30.930.10">
    <property type="entry name" value="Bira Bifunctional Protein, Domain 2"/>
    <property type="match status" value="1"/>
</dbReference>
<dbReference type="PANTHER" id="PTHR12835">
    <property type="entry name" value="BIOTIN PROTEIN LIGASE"/>
    <property type="match status" value="1"/>
</dbReference>
<keyword evidence="1" id="KW-0436">Ligase</keyword>
<protein>
    <recommendedName>
        <fullName evidence="2">BPL/LPL catalytic domain-containing protein</fullName>
    </recommendedName>
</protein>
<dbReference type="Pfam" id="PF03099">
    <property type="entry name" value="BPL_LplA_LipB"/>
    <property type="match status" value="1"/>
</dbReference>
<accession>A0A2I1KUM5</accession>
<dbReference type="InterPro" id="IPR004408">
    <property type="entry name" value="Biotin_CoA_COase_ligase"/>
</dbReference>
<feature type="domain" description="BPL/LPL catalytic" evidence="2">
    <location>
        <begin position="6"/>
        <end position="220"/>
    </location>
</feature>
<dbReference type="GO" id="GO:0004077">
    <property type="term" value="F:biotin--[biotin carboxyl-carrier protein] ligase activity"/>
    <property type="evidence" value="ECO:0007669"/>
    <property type="project" value="InterPro"/>
</dbReference>
<evidence type="ECO:0000259" key="2">
    <source>
        <dbReference type="PROSITE" id="PS51733"/>
    </source>
</evidence>
<organism evidence="3 4">
    <name type="scientific">Actinomyces urogenitalis</name>
    <dbReference type="NCBI Taxonomy" id="103621"/>
    <lineage>
        <taxon>Bacteria</taxon>
        <taxon>Bacillati</taxon>
        <taxon>Actinomycetota</taxon>
        <taxon>Actinomycetes</taxon>
        <taxon>Actinomycetales</taxon>
        <taxon>Actinomycetaceae</taxon>
        <taxon>Actinomyces</taxon>
    </lineage>
</organism>
<dbReference type="InterPro" id="IPR045864">
    <property type="entry name" value="aa-tRNA-synth_II/BPL/LPL"/>
</dbReference>
<proteinExistence type="predicted"/>
<dbReference type="EMBL" id="PKHA01000002">
    <property type="protein sequence ID" value="PKY99334.1"/>
    <property type="molecule type" value="Genomic_DNA"/>
</dbReference>
<reference evidence="3 4" key="1">
    <citation type="submission" date="2017-12" db="EMBL/GenBank/DDBJ databases">
        <title>Phylogenetic diversity of female urinary microbiome.</title>
        <authorList>
            <person name="Thomas-White K."/>
            <person name="Wolfe A.J."/>
        </authorList>
    </citation>
    <scope>NUCLEOTIDE SEQUENCE [LARGE SCALE GENOMIC DNA]</scope>
    <source>
        <strain evidence="3 4">UMB0319</strain>
    </source>
</reference>
<comment type="caution">
    <text evidence="3">The sequence shown here is derived from an EMBL/GenBank/DDBJ whole genome shotgun (WGS) entry which is preliminary data.</text>
</comment>
<evidence type="ECO:0000256" key="1">
    <source>
        <dbReference type="ARBA" id="ARBA00022598"/>
    </source>
</evidence>
<name>A0A2I1KUM5_9ACTO</name>
<dbReference type="InterPro" id="IPR004143">
    <property type="entry name" value="BPL_LPL_catalytic"/>
</dbReference>
<sequence>MVPRTGSTNDDLRSALTGVDGLLDLRAARAWPHLSSLRAVEQTAGRGRGAHVWTTPPRGALTISFVLRPVVPLDRLAWLPLLAGLAIHDALTEDACLAQRGWRVATKWPNDVVLLPAPESTCAGLDQVPGWGRARKVAGVLTELVLPAEALGKADDAWRPQKRDQAPAVVLGIGLNVGQRPEQLPVDWAISLAAAGWQVEVEEVAQRLAAHLARLVDQWEADDGDPDRQGRHAGLGGRLREVCWSLGRRVRVRTPAGVVRGEVIDLRPGLVLRGAQGEVLVQAGDVEEAREGE</sequence>
<gene>
    <name evidence="3" type="ORF">CYJ26_03705</name>
</gene>
<dbReference type="Proteomes" id="UP000234778">
    <property type="component" value="Unassembled WGS sequence"/>
</dbReference>
<evidence type="ECO:0000313" key="3">
    <source>
        <dbReference type="EMBL" id="PKY99334.1"/>
    </source>
</evidence>
<dbReference type="CDD" id="cd16442">
    <property type="entry name" value="BPL"/>
    <property type="match status" value="1"/>
</dbReference>
<dbReference type="PANTHER" id="PTHR12835:SF5">
    <property type="entry name" value="BIOTIN--PROTEIN LIGASE"/>
    <property type="match status" value="1"/>
</dbReference>